<protein>
    <submittedName>
        <fullName evidence="11">ABC transporter permease</fullName>
    </submittedName>
</protein>
<dbReference type="Proteomes" id="UP000245461">
    <property type="component" value="Unassembled WGS sequence"/>
</dbReference>
<evidence type="ECO:0000256" key="2">
    <source>
        <dbReference type="ARBA" id="ARBA00010072"/>
    </source>
</evidence>
<dbReference type="AlphaFoldDB" id="A0A317E3B0"/>
<dbReference type="PANTHER" id="PTHR30614">
    <property type="entry name" value="MEMBRANE COMPONENT OF AMINO ACID ABC TRANSPORTER"/>
    <property type="match status" value="1"/>
</dbReference>
<reference evidence="11 12" key="1">
    <citation type="submission" date="2018-05" db="EMBL/GenBank/DDBJ databases">
        <title>Zavarzinia sp. HR-AS.</title>
        <authorList>
            <person name="Lee Y."/>
            <person name="Jeon C.O."/>
        </authorList>
    </citation>
    <scope>NUCLEOTIDE SEQUENCE [LARGE SCALE GENOMIC DNA]</scope>
    <source>
        <strain evidence="11 12">HR-AS</strain>
    </source>
</reference>
<dbReference type="InterPro" id="IPR000515">
    <property type="entry name" value="MetI-like"/>
</dbReference>
<dbReference type="InterPro" id="IPR035906">
    <property type="entry name" value="MetI-like_sf"/>
</dbReference>
<evidence type="ECO:0000256" key="1">
    <source>
        <dbReference type="ARBA" id="ARBA00004429"/>
    </source>
</evidence>
<evidence type="ECO:0000313" key="11">
    <source>
        <dbReference type="EMBL" id="PWR21131.1"/>
    </source>
</evidence>
<evidence type="ECO:0000256" key="3">
    <source>
        <dbReference type="ARBA" id="ARBA00022448"/>
    </source>
</evidence>
<dbReference type="RefSeq" id="WP_109906809.1">
    <property type="nucleotide sequence ID" value="NZ_QGLE01000008.1"/>
</dbReference>
<keyword evidence="5" id="KW-0997">Cell inner membrane</keyword>
<dbReference type="SUPFAM" id="SSF161098">
    <property type="entry name" value="MetI-like"/>
    <property type="match status" value="1"/>
</dbReference>
<evidence type="ECO:0000256" key="4">
    <source>
        <dbReference type="ARBA" id="ARBA00022475"/>
    </source>
</evidence>
<dbReference type="PROSITE" id="PS50928">
    <property type="entry name" value="ABC_TM1"/>
    <property type="match status" value="1"/>
</dbReference>
<feature type="domain" description="ABC transmembrane type-1" evidence="10">
    <location>
        <begin position="61"/>
        <end position="258"/>
    </location>
</feature>
<evidence type="ECO:0000259" key="10">
    <source>
        <dbReference type="PROSITE" id="PS50928"/>
    </source>
</evidence>
<comment type="similarity">
    <text evidence="2">Belongs to the binding-protein-dependent transport system permease family. HisMQ subfamily.</text>
</comment>
<dbReference type="OrthoDB" id="9814550at2"/>
<dbReference type="PANTHER" id="PTHR30614:SF10">
    <property type="entry name" value="ARGININE ABC TRANSPORTER PERMEASE PROTEIN ARTM"/>
    <property type="match status" value="1"/>
</dbReference>
<keyword evidence="6 9" id="KW-0812">Transmembrane</keyword>
<dbReference type="GO" id="GO:0043190">
    <property type="term" value="C:ATP-binding cassette (ABC) transporter complex"/>
    <property type="evidence" value="ECO:0007669"/>
    <property type="project" value="InterPro"/>
</dbReference>
<keyword evidence="4" id="KW-1003">Cell membrane</keyword>
<keyword evidence="12" id="KW-1185">Reference proteome</keyword>
<dbReference type="CDD" id="cd06261">
    <property type="entry name" value="TM_PBP2"/>
    <property type="match status" value="1"/>
</dbReference>
<dbReference type="InterPro" id="IPR043429">
    <property type="entry name" value="ArtM/GltK/GlnP/TcyL/YhdX-like"/>
</dbReference>
<evidence type="ECO:0000256" key="7">
    <source>
        <dbReference type="ARBA" id="ARBA00022989"/>
    </source>
</evidence>
<feature type="transmembrane region" description="Helical" evidence="9">
    <location>
        <begin position="57"/>
        <end position="84"/>
    </location>
</feature>
<evidence type="ECO:0000313" key="12">
    <source>
        <dbReference type="Proteomes" id="UP000245461"/>
    </source>
</evidence>
<dbReference type="NCBIfam" id="TIGR01726">
    <property type="entry name" value="HEQRo_perm_3TM"/>
    <property type="match status" value="1"/>
</dbReference>
<feature type="transmembrane region" description="Helical" evidence="9">
    <location>
        <begin position="237"/>
        <end position="259"/>
    </location>
</feature>
<keyword evidence="7 9" id="KW-1133">Transmembrane helix</keyword>
<evidence type="ECO:0000256" key="6">
    <source>
        <dbReference type="ARBA" id="ARBA00022692"/>
    </source>
</evidence>
<gene>
    <name evidence="11" type="ORF">DKG74_14085</name>
</gene>
<feature type="transmembrane region" description="Helical" evidence="9">
    <location>
        <begin position="96"/>
        <end position="118"/>
    </location>
</feature>
<proteinExistence type="inferred from homology"/>
<dbReference type="EMBL" id="QGLE01000008">
    <property type="protein sequence ID" value="PWR21131.1"/>
    <property type="molecule type" value="Genomic_DNA"/>
</dbReference>
<evidence type="ECO:0000256" key="8">
    <source>
        <dbReference type="ARBA" id="ARBA00023136"/>
    </source>
</evidence>
<dbReference type="Gene3D" id="1.10.3720.10">
    <property type="entry name" value="MetI-like"/>
    <property type="match status" value="1"/>
</dbReference>
<evidence type="ECO:0000256" key="9">
    <source>
        <dbReference type="RuleBase" id="RU363032"/>
    </source>
</evidence>
<accession>A0A317E3B0</accession>
<comment type="subcellular location">
    <subcellularLocation>
        <location evidence="1">Cell inner membrane</location>
        <topology evidence="1">Multi-pass membrane protein</topology>
    </subcellularLocation>
    <subcellularLocation>
        <location evidence="9">Cell membrane</location>
        <topology evidence="9">Multi-pass membrane protein</topology>
    </subcellularLocation>
</comment>
<feature type="transmembrane region" description="Helical" evidence="9">
    <location>
        <begin position="205"/>
        <end position="225"/>
    </location>
</feature>
<organism evidence="11 12">
    <name type="scientific">Zavarzinia aquatilis</name>
    <dbReference type="NCBI Taxonomy" id="2211142"/>
    <lineage>
        <taxon>Bacteria</taxon>
        <taxon>Pseudomonadati</taxon>
        <taxon>Pseudomonadota</taxon>
        <taxon>Alphaproteobacteria</taxon>
        <taxon>Rhodospirillales</taxon>
        <taxon>Zavarziniaceae</taxon>
        <taxon>Zavarzinia</taxon>
    </lineage>
</organism>
<dbReference type="GO" id="GO:0006865">
    <property type="term" value="P:amino acid transport"/>
    <property type="evidence" value="ECO:0007669"/>
    <property type="project" value="TreeGrafter"/>
</dbReference>
<dbReference type="Pfam" id="PF00528">
    <property type="entry name" value="BPD_transp_1"/>
    <property type="match status" value="1"/>
</dbReference>
<dbReference type="InterPro" id="IPR010065">
    <property type="entry name" value="AA_ABC_transptr_permease_3TM"/>
</dbReference>
<sequence>MDPTNTLPPDSVPLDAVPVADPSFFDGLVLFLQSVAGWIATAFDGQVELLGKYGWRLLAGLGTTLEMVGISLAIGGLLAIPVALARLSRIGPIRALAVSYIFFFRGTPLLAQIFLIYYGSGQFRPFFESAGLWPIFREAYWCTLIAFSLNTAAYTGEILRGGIEAIPPGEIEAARALGMSRWLMLRRVILPGAYRIALPAYGNEIILMIKGSAIAMVVTILDLMGQTKLIYARSFSFEIYLYAAAIYLMVTFILTRAWARLEAWMNPQRRPPRAA</sequence>
<comment type="caution">
    <text evidence="11">The sequence shown here is derived from an EMBL/GenBank/DDBJ whole genome shotgun (WGS) entry which is preliminary data.</text>
</comment>
<name>A0A317E3B0_9PROT</name>
<keyword evidence="8 9" id="KW-0472">Membrane</keyword>
<keyword evidence="3 9" id="KW-0813">Transport</keyword>
<dbReference type="GO" id="GO:0022857">
    <property type="term" value="F:transmembrane transporter activity"/>
    <property type="evidence" value="ECO:0007669"/>
    <property type="project" value="InterPro"/>
</dbReference>
<evidence type="ECO:0000256" key="5">
    <source>
        <dbReference type="ARBA" id="ARBA00022519"/>
    </source>
</evidence>